<dbReference type="PANTHER" id="PTHR15377:SF3">
    <property type="entry name" value="WW DOMAIN-CONTAINING PROTEIN"/>
    <property type="match status" value="1"/>
</dbReference>
<dbReference type="InterPro" id="IPR001202">
    <property type="entry name" value="WW_dom"/>
</dbReference>
<feature type="compositionally biased region" description="Basic and acidic residues" evidence="3">
    <location>
        <begin position="431"/>
        <end position="443"/>
    </location>
</feature>
<feature type="compositionally biased region" description="Gly residues" evidence="3">
    <location>
        <begin position="99"/>
        <end position="124"/>
    </location>
</feature>
<feature type="domain" description="WW" evidence="5">
    <location>
        <begin position="405"/>
        <end position="434"/>
    </location>
</feature>
<feature type="domain" description="FF" evidence="6">
    <location>
        <begin position="527"/>
        <end position="580"/>
    </location>
</feature>
<dbReference type="FunFam" id="2.20.70.10:FF:000133">
    <property type="entry name" value="TransCription Elongation Regulator homolog"/>
    <property type="match status" value="1"/>
</dbReference>
<organism evidence="7 8">
    <name type="scientific">Caenorhabditis remanei</name>
    <name type="common">Caenorhabditis vulgaris</name>
    <dbReference type="NCBI Taxonomy" id="31234"/>
    <lineage>
        <taxon>Eukaryota</taxon>
        <taxon>Metazoa</taxon>
        <taxon>Ecdysozoa</taxon>
        <taxon>Nematoda</taxon>
        <taxon>Chromadorea</taxon>
        <taxon>Rhabditida</taxon>
        <taxon>Rhabditina</taxon>
        <taxon>Rhabditomorpha</taxon>
        <taxon>Rhabditoidea</taxon>
        <taxon>Rhabditidae</taxon>
        <taxon>Peloderinae</taxon>
        <taxon>Caenorhabditis</taxon>
    </lineage>
</organism>
<feature type="compositionally biased region" description="Low complexity" evidence="3">
    <location>
        <begin position="371"/>
        <end position="386"/>
    </location>
</feature>
<accession>A0A6A5HGP4</accession>
<evidence type="ECO:0000259" key="6">
    <source>
        <dbReference type="PROSITE" id="PS51676"/>
    </source>
</evidence>
<dbReference type="InterPro" id="IPR045148">
    <property type="entry name" value="TCRG1-like"/>
</dbReference>
<keyword evidence="4" id="KW-0472">Membrane</keyword>
<feature type="region of interest" description="Disordered" evidence="3">
    <location>
        <begin position="422"/>
        <end position="508"/>
    </location>
</feature>
<feature type="region of interest" description="Disordered" evidence="3">
    <location>
        <begin position="315"/>
        <end position="338"/>
    </location>
</feature>
<feature type="domain" description="FF" evidence="6">
    <location>
        <begin position="592"/>
        <end position="647"/>
    </location>
</feature>
<dbReference type="AlphaFoldDB" id="A0A6A5HGP4"/>
<evidence type="ECO:0000313" key="7">
    <source>
        <dbReference type="EMBL" id="KAF1766449.1"/>
    </source>
</evidence>
<protein>
    <submittedName>
        <fullName evidence="7">Uncharacterized protein</fullName>
    </submittedName>
</protein>
<dbReference type="Pfam" id="PF01846">
    <property type="entry name" value="FF"/>
    <property type="match status" value="6"/>
</dbReference>
<dbReference type="PANTHER" id="PTHR15377">
    <property type="entry name" value="TRANSCRIPTION ELONGATION REGULATOR 1"/>
    <property type="match status" value="1"/>
</dbReference>
<feature type="domain" description="WW" evidence="5">
    <location>
        <begin position="228"/>
        <end position="255"/>
    </location>
</feature>
<dbReference type="SUPFAM" id="SSF81698">
    <property type="entry name" value="FF domain"/>
    <property type="match status" value="5"/>
</dbReference>
<comment type="caution">
    <text evidence="7">The sequence shown here is derived from an EMBL/GenBank/DDBJ whole genome shotgun (WGS) entry which is preliminary data.</text>
</comment>
<feature type="compositionally biased region" description="Basic and acidic residues" evidence="3">
    <location>
        <begin position="315"/>
        <end position="327"/>
    </location>
</feature>
<evidence type="ECO:0000256" key="2">
    <source>
        <dbReference type="SAM" id="Coils"/>
    </source>
</evidence>
<dbReference type="RefSeq" id="XP_003113719.2">
    <property type="nucleotide sequence ID" value="XM_003113671.2"/>
</dbReference>
<dbReference type="SUPFAM" id="SSF51045">
    <property type="entry name" value="WW domain"/>
    <property type="match status" value="3"/>
</dbReference>
<keyword evidence="2" id="KW-0175">Coiled coil</keyword>
<feature type="coiled-coil region" evidence="2">
    <location>
        <begin position="579"/>
        <end position="610"/>
    </location>
</feature>
<dbReference type="InterPro" id="IPR036020">
    <property type="entry name" value="WW_dom_sf"/>
</dbReference>
<evidence type="ECO:0000259" key="5">
    <source>
        <dbReference type="PROSITE" id="PS50020"/>
    </source>
</evidence>
<feature type="domain" description="WW" evidence="5">
    <location>
        <begin position="287"/>
        <end position="320"/>
    </location>
</feature>
<dbReference type="FunFam" id="1.10.10.440:FF:000047">
    <property type="entry name" value="TransCription Elongation Regulator homolog"/>
    <property type="match status" value="1"/>
</dbReference>
<feature type="compositionally biased region" description="Low complexity" evidence="3">
    <location>
        <begin position="151"/>
        <end position="167"/>
    </location>
</feature>
<dbReference type="GeneID" id="9815886"/>
<dbReference type="InterPro" id="IPR036517">
    <property type="entry name" value="FF_domain_sf"/>
</dbReference>
<dbReference type="InterPro" id="IPR002713">
    <property type="entry name" value="FF_domain"/>
</dbReference>
<dbReference type="CDD" id="cd00201">
    <property type="entry name" value="WW"/>
    <property type="match status" value="3"/>
</dbReference>
<dbReference type="CTD" id="9815886"/>
<evidence type="ECO:0000256" key="4">
    <source>
        <dbReference type="SAM" id="Phobius"/>
    </source>
</evidence>
<dbReference type="Proteomes" id="UP000483820">
    <property type="component" value="Chromosome II"/>
</dbReference>
<feature type="domain" description="FF" evidence="6">
    <location>
        <begin position="660"/>
        <end position="715"/>
    </location>
</feature>
<reference evidence="7 8" key="1">
    <citation type="submission" date="2019-12" db="EMBL/GenBank/DDBJ databases">
        <title>Chromosome-level assembly of the Caenorhabditis remanei genome.</title>
        <authorList>
            <person name="Teterina A.A."/>
            <person name="Willis J.H."/>
            <person name="Phillips P.C."/>
        </authorList>
    </citation>
    <scope>NUCLEOTIDE SEQUENCE [LARGE SCALE GENOMIC DNA]</scope>
    <source>
        <strain evidence="7 8">PX506</strain>
        <tissue evidence="7">Whole organism</tissue>
    </source>
</reference>
<feature type="region of interest" description="Disordered" evidence="3">
    <location>
        <begin position="260"/>
        <end position="299"/>
    </location>
</feature>
<dbReference type="SMART" id="SM00441">
    <property type="entry name" value="FF"/>
    <property type="match status" value="6"/>
</dbReference>
<keyword evidence="4" id="KW-0812">Transmembrane</keyword>
<dbReference type="PROSITE" id="PS50020">
    <property type="entry name" value="WW_DOMAIN_2"/>
    <property type="match status" value="3"/>
</dbReference>
<dbReference type="GO" id="GO:0070063">
    <property type="term" value="F:RNA polymerase binding"/>
    <property type="evidence" value="ECO:0007669"/>
    <property type="project" value="InterPro"/>
</dbReference>
<name>A0A6A5HGP4_CAERE</name>
<dbReference type="Gene3D" id="1.10.10.440">
    <property type="entry name" value="FF domain"/>
    <property type="match status" value="6"/>
</dbReference>
<feature type="region of interest" description="Disordered" evidence="3">
    <location>
        <begin position="944"/>
        <end position="971"/>
    </location>
</feature>
<keyword evidence="4" id="KW-1133">Transmembrane helix</keyword>
<dbReference type="KEGG" id="crq:GCK72_006406"/>
<dbReference type="SMART" id="SM00456">
    <property type="entry name" value="WW"/>
    <property type="match status" value="3"/>
</dbReference>
<dbReference type="FunFam" id="2.20.70.10:FF:000049">
    <property type="entry name" value="Transcription elongation regulator 1-like"/>
    <property type="match status" value="1"/>
</dbReference>
<feature type="transmembrane region" description="Helical" evidence="4">
    <location>
        <begin position="5"/>
        <end position="26"/>
    </location>
</feature>
<dbReference type="InterPro" id="IPR057565">
    <property type="entry name" value="WW_TCRG1_3rd"/>
</dbReference>
<evidence type="ECO:0000313" key="8">
    <source>
        <dbReference type="Proteomes" id="UP000483820"/>
    </source>
</evidence>
<feature type="compositionally biased region" description="Basic and acidic residues" evidence="3">
    <location>
        <begin position="944"/>
        <end position="953"/>
    </location>
</feature>
<dbReference type="Gene3D" id="2.20.70.10">
    <property type="match status" value="3"/>
</dbReference>
<proteinExistence type="predicted"/>
<keyword evidence="1" id="KW-0677">Repeat</keyword>
<dbReference type="PROSITE" id="PS01159">
    <property type="entry name" value="WW_DOMAIN_1"/>
    <property type="match status" value="1"/>
</dbReference>
<feature type="region of interest" description="Disordered" evidence="3">
    <location>
        <begin position="357"/>
        <end position="408"/>
    </location>
</feature>
<dbReference type="Pfam" id="PF23517">
    <property type="entry name" value="WW_TCERG1"/>
    <property type="match status" value="1"/>
</dbReference>
<sequence>MKTSAIYPCIAFFAASIIRLIVIASLQNGDNRIKGSKKYEMHRSVPQSTLTIPPVIIPGLNVTCVPMSHENQENYDDYGGDQDNKYDQQYEEQGRGDDYGGFGRGGSSSGRGRGFGGPPGGYGSGAPPQYGMRGRGGPGMAPPGFAGRGRGFAPPGMGAGFAPRGRGMPPGRGGFAPPYRGAYGGAAVGYNYNGGPGAYQAPPQAPNPQDQEERLKRLAGCEDGQELWVETETAEGKKYFYHPVNRNTIWERPQNSKIVSQPELAQLINRSTEEEKSREERMHGHPQSPDDAWTEFNAPDGRKYYYNSITHENTWEKPRALADKDNGSKSPEPVQSAAIAEAQAKAQAALAAFMAQQKNSSNGGGGMPLSKAQASGAAAAAAVNAEAAKKKDSTRPVSSTPVSGTPWCVVWTGDSKVFFYNPSTKTSVWERPPDTYGREDVDKLVQNPPTPKAEDDAQSKKASDTESDSDEDGPPKAKKSRAEKKKEALLAAQKKEKERPRQMLQKPVDPAIEAEMLAAKEREKVPLEERLKQFKEMLEEKGVSTGSTFEKELSKIVFDKRYLSLGATERRACFDAFCREKVEAERAEKKKKAKEAKEEFQKLLAEAELNGRSTFTSFSSKFGKDPRFKAIDRTRDREDAFNDFVGELHKKEKEEKRAKKEKLKAAFVKLLEEQTSLTRKSKWSVVKKTLEEEERYIALDSSSTRESLFRDYVANLGDETASDIEEEQEREKRLAAQAAIANRQKEVEAELGDQLRERTKESEKHKLAENEETYRTLLSDLIKTTEHSWHESRRILRKDDRYANCDMLDKTRKESLFDEHMKSLERKRREAFFQVLDNHEKITPMMRWRDAKRIIQDEEDTFVKVASNSERKVERDFRDWQERRHDQLTDEFKEMLAETKIITHKSKKLMEEGEQHMKDILAVLEHDKRWVRMTQMSASERDRMLEDHIDNLARKGTPPPPTQQERDRRKL</sequence>
<dbReference type="Pfam" id="PF00397">
    <property type="entry name" value="WW"/>
    <property type="match status" value="1"/>
</dbReference>
<feature type="compositionally biased region" description="Basic and acidic residues" evidence="3">
    <location>
        <begin position="484"/>
        <end position="501"/>
    </location>
</feature>
<feature type="compositionally biased region" description="Basic and acidic residues" evidence="3">
    <location>
        <begin position="271"/>
        <end position="283"/>
    </location>
</feature>
<gene>
    <name evidence="7" type="ORF">GCK72_006406</name>
</gene>
<evidence type="ECO:0000256" key="1">
    <source>
        <dbReference type="ARBA" id="ARBA00022737"/>
    </source>
</evidence>
<dbReference type="FunFam" id="1.10.10.440:FF:000041">
    <property type="entry name" value="TransCription Elongation Regulator homolog"/>
    <property type="match status" value="1"/>
</dbReference>
<dbReference type="GO" id="GO:0003712">
    <property type="term" value="F:transcription coregulator activity"/>
    <property type="evidence" value="ECO:0007669"/>
    <property type="project" value="TreeGrafter"/>
</dbReference>
<dbReference type="GO" id="GO:0005634">
    <property type="term" value="C:nucleus"/>
    <property type="evidence" value="ECO:0007669"/>
    <property type="project" value="TreeGrafter"/>
</dbReference>
<feature type="compositionally biased region" description="Basic and acidic residues" evidence="3">
    <location>
        <begin position="452"/>
        <end position="464"/>
    </location>
</feature>
<dbReference type="EMBL" id="WUAV01000002">
    <property type="protein sequence ID" value="KAF1766449.1"/>
    <property type="molecule type" value="Genomic_DNA"/>
</dbReference>
<evidence type="ECO:0000256" key="3">
    <source>
        <dbReference type="SAM" id="MobiDB-lite"/>
    </source>
</evidence>
<feature type="region of interest" description="Disordered" evidence="3">
    <location>
        <begin position="91"/>
        <end position="169"/>
    </location>
</feature>
<dbReference type="PROSITE" id="PS51676">
    <property type="entry name" value="FF"/>
    <property type="match status" value="3"/>
</dbReference>